<feature type="transmembrane region" description="Helical" evidence="7">
    <location>
        <begin position="25"/>
        <end position="49"/>
    </location>
</feature>
<proteinExistence type="inferred from homology"/>
<feature type="transmembrane region" description="Helical" evidence="7">
    <location>
        <begin position="119"/>
        <end position="138"/>
    </location>
</feature>
<dbReference type="Pfam" id="PF00528">
    <property type="entry name" value="BPD_transp_1"/>
    <property type="match status" value="1"/>
</dbReference>
<evidence type="ECO:0000259" key="8">
    <source>
        <dbReference type="PROSITE" id="PS50928"/>
    </source>
</evidence>
<comment type="similarity">
    <text evidence="7">Belongs to the binding-protein-dependent transport system permease family.</text>
</comment>
<dbReference type="CDD" id="cd06261">
    <property type="entry name" value="TM_PBP2"/>
    <property type="match status" value="1"/>
</dbReference>
<dbReference type="InterPro" id="IPR000515">
    <property type="entry name" value="MetI-like"/>
</dbReference>
<dbReference type="GO" id="GO:0005886">
    <property type="term" value="C:plasma membrane"/>
    <property type="evidence" value="ECO:0007669"/>
    <property type="project" value="UniProtKB-SubCell"/>
</dbReference>
<keyword evidence="5 7" id="KW-1133">Transmembrane helix</keyword>
<accession>A0AA42DL48</accession>
<comment type="caution">
    <text evidence="9">The sequence shown here is derived from an EMBL/GenBank/DDBJ whole genome shotgun (WGS) entry which is preliminary data.</text>
</comment>
<reference evidence="9" key="1">
    <citation type="journal article" date="2023" name="Int. J. Syst. Evol. Microbiol.">
        <title>&lt;i&gt;Holtiella tumoricola&lt;/i&gt; gen. nov. sp. nov., isolated from a human clinical sample.</title>
        <authorList>
            <person name="Allen-Vercoe E."/>
            <person name="Daigneault M.C."/>
            <person name="Vancuren S.J."/>
            <person name="Cochrane K."/>
            <person name="O'Neal L.L."/>
            <person name="Sankaranarayanan K."/>
            <person name="Lawson P.A."/>
        </authorList>
    </citation>
    <scope>NUCLEOTIDE SEQUENCE</scope>
    <source>
        <strain evidence="9">CC70A</strain>
    </source>
</reference>
<evidence type="ECO:0000256" key="2">
    <source>
        <dbReference type="ARBA" id="ARBA00022448"/>
    </source>
</evidence>
<dbReference type="PANTHER" id="PTHR43005">
    <property type="entry name" value="BLR7065 PROTEIN"/>
    <property type="match status" value="1"/>
</dbReference>
<protein>
    <submittedName>
        <fullName evidence="9">Sugar ABC transporter permease</fullName>
    </submittedName>
</protein>
<dbReference type="EMBL" id="JAQIFT010000016">
    <property type="protein sequence ID" value="MDA3730855.1"/>
    <property type="molecule type" value="Genomic_DNA"/>
</dbReference>
<comment type="subcellular location">
    <subcellularLocation>
        <location evidence="1 7">Cell membrane</location>
        <topology evidence="1 7">Multi-pass membrane protein</topology>
    </subcellularLocation>
</comment>
<evidence type="ECO:0000256" key="4">
    <source>
        <dbReference type="ARBA" id="ARBA00022692"/>
    </source>
</evidence>
<keyword evidence="6 7" id="KW-0472">Membrane</keyword>
<sequence>MNFIQIQKKKFLEVMKQVRLNYDAYLLLAPFGIIFILFTLLPVVIALYYSFTYYNVLEPAQFIGFQNYINLFVNDDVFLIALKNTFIIAAITGLIGYFACFFFAWLINELPPIPRAIMVIIFYAPSISGSAFLIWSIIFSGDAYGYLNAILLNLGLVNAPIKWLTDPQYMLTVVIIVQLWMSLGAGFLSFVAGFKMVDQSQYEAGYIDGIKNRWQELWYITFPSMRPQLMFGAVMTITSSFTVADVTAQLCGSPSTDYAAHTILNHLNDYGGVRFDMGYACAIATILFITMLVLNHIIQKLLHKLGR</sequence>
<feature type="transmembrane region" description="Helical" evidence="7">
    <location>
        <begin position="86"/>
        <end position="107"/>
    </location>
</feature>
<dbReference type="GO" id="GO:0055085">
    <property type="term" value="P:transmembrane transport"/>
    <property type="evidence" value="ECO:0007669"/>
    <property type="project" value="InterPro"/>
</dbReference>
<dbReference type="RefSeq" id="WP_271011358.1">
    <property type="nucleotide sequence ID" value="NZ_JAQIFT010000016.1"/>
</dbReference>
<evidence type="ECO:0000256" key="5">
    <source>
        <dbReference type="ARBA" id="ARBA00022989"/>
    </source>
</evidence>
<dbReference type="InterPro" id="IPR035906">
    <property type="entry name" value="MetI-like_sf"/>
</dbReference>
<evidence type="ECO:0000256" key="1">
    <source>
        <dbReference type="ARBA" id="ARBA00004651"/>
    </source>
</evidence>
<gene>
    <name evidence="9" type="ORF">PBV87_04995</name>
</gene>
<dbReference type="Proteomes" id="UP001169242">
    <property type="component" value="Unassembled WGS sequence"/>
</dbReference>
<keyword evidence="10" id="KW-1185">Reference proteome</keyword>
<evidence type="ECO:0000256" key="7">
    <source>
        <dbReference type="RuleBase" id="RU363032"/>
    </source>
</evidence>
<feature type="transmembrane region" description="Helical" evidence="7">
    <location>
        <begin position="277"/>
        <end position="298"/>
    </location>
</feature>
<evidence type="ECO:0000313" key="9">
    <source>
        <dbReference type="EMBL" id="MDA3730855.1"/>
    </source>
</evidence>
<organism evidence="9 10">
    <name type="scientific">Holtiella tumoricola</name>
    <dbReference type="NCBI Taxonomy" id="3018743"/>
    <lineage>
        <taxon>Bacteria</taxon>
        <taxon>Bacillati</taxon>
        <taxon>Bacillota</taxon>
        <taxon>Clostridia</taxon>
        <taxon>Lachnospirales</taxon>
        <taxon>Cellulosilyticaceae</taxon>
        <taxon>Holtiella</taxon>
    </lineage>
</organism>
<dbReference type="Gene3D" id="1.10.3720.10">
    <property type="entry name" value="MetI-like"/>
    <property type="match status" value="1"/>
</dbReference>
<evidence type="ECO:0000256" key="3">
    <source>
        <dbReference type="ARBA" id="ARBA00022475"/>
    </source>
</evidence>
<evidence type="ECO:0000256" key="6">
    <source>
        <dbReference type="ARBA" id="ARBA00023136"/>
    </source>
</evidence>
<dbReference type="AlphaFoldDB" id="A0AA42DL48"/>
<dbReference type="SUPFAM" id="SSF161098">
    <property type="entry name" value="MetI-like"/>
    <property type="match status" value="1"/>
</dbReference>
<dbReference type="PROSITE" id="PS50928">
    <property type="entry name" value="ABC_TM1"/>
    <property type="match status" value="1"/>
</dbReference>
<feature type="transmembrane region" description="Helical" evidence="7">
    <location>
        <begin position="173"/>
        <end position="194"/>
    </location>
</feature>
<evidence type="ECO:0000313" key="10">
    <source>
        <dbReference type="Proteomes" id="UP001169242"/>
    </source>
</evidence>
<keyword evidence="2 7" id="KW-0813">Transport</keyword>
<feature type="domain" description="ABC transmembrane type-1" evidence="8">
    <location>
        <begin position="82"/>
        <end position="298"/>
    </location>
</feature>
<keyword evidence="3" id="KW-1003">Cell membrane</keyword>
<name>A0AA42DL48_9FIRM</name>
<dbReference type="PANTHER" id="PTHR43005:SF1">
    <property type="entry name" value="SPERMIDINE_PUTRESCINE TRANSPORT SYSTEM PERMEASE PROTEIN"/>
    <property type="match status" value="1"/>
</dbReference>
<keyword evidence="4 7" id="KW-0812">Transmembrane</keyword>